<dbReference type="EMBL" id="JXTC01000151">
    <property type="protein sequence ID" value="PON85198.1"/>
    <property type="molecule type" value="Genomic_DNA"/>
</dbReference>
<organism evidence="2 3">
    <name type="scientific">Trema orientale</name>
    <name type="common">Charcoal tree</name>
    <name type="synonym">Celtis orientalis</name>
    <dbReference type="NCBI Taxonomy" id="63057"/>
    <lineage>
        <taxon>Eukaryota</taxon>
        <taxon>Viridiplantae</taxon>
        <taxon>Streptophyta</taxon>
        <taxon>Embryophyta</taxon>
        <taxon>Tracheophyta</taxon>
        <taxon>Spermatophyta</taxon>
        <taxon>Magnoliopsida</taxon>
        <taxon>eudicotyledons</taxon>
        <taxon>Gunneridae</taxon>
        <taxon>Pentapetalae</taxon>
        <taxon>rosids</taxon>
        <taxon>fabids</taxon>
        <taxon>Rosales</taxon>
        <taxon>Cannabaceae</taxon>
        <taxon>Trema</taxon>
    </lineage>
</organism>
<dbReference type="PANTHER" id="PTHR33623:SF17">
    <property type="entry name" value="DUF4378 DOMAIN-CONTAINING PROTEIN"/>
    <property type="match status" value="1"/>
</dbReference>
<dbReference type="Proteomes" id="UP000237000">
    <property type="component" value="Unassembled WGS sequence"/>
</dbReference>
<dbReference type="STRING" id="63057.A0A2P5EI27"/>
<dbReference type="PANTHER" id="PTHR33623">
    <property type="entry name" value="OS04G0572500 PROTEIN"/>
    <property type="match status" value="1"/>
</dbReference>
<name>A0A2P5EI27_TREOI</name>
<dbReference type="OrthoDB" id="1669163at2759"/>
<proteinExistence type="predicted"/>
<evidence type="ECO:0000313" key="3">
    <source>
        <dbReference type="Proteomes" id="UP000237000"/>
    </source>
</evidence>
<gene>
    <name evidence="2" type="ORF">TorRG33x02_190420</name>
</gene>
<dbReference type="AlphaFoldDB" id="A0A2P5EI27"/>
<dbReference type="FunCoup" id="A0A2P5EI27">
    <property type="interactions" value="12"/>
</dbReference>
<feature type="region of interest" description="Disordered" evidence="1">
    <location>
        <begin position="44"/>
        <end position="79"/>
    </location>
</feature>
<reference evidence="3" key="1">
    <citation type="submission" date="2016-06" db="EMBL/GenBank/DDBJ databases">
        <title>Parallel loss of symbiosis genes in relatives of nitrogen-fixing non-legume Parasponia.</title>
        <authorList>
            <person name="Van Velzen R."/>
            <person name="Holmer R."/>
            <person name="Bu F."/>
            <person name="Rutten L."/>
            <person name="Van Zeijl A."/>
            <person name="Liu W."/>
            <person name="Santuari L."/>
            <person name="Cao Q."/>
            <person name="Sharma T."/>
            <person name="Shen D."/>
            <person name="Roswanjaya Y."/>
            <person name="Wardhani T."/>
            <person name="Kalhor M.S."/>
            <person name="Jansen J."/>
            <person name="Van den Hoogen J."/>
            <person name="Gungor B."/>
            <person name="Hartog M."/>
            <person name="Hontelez J."/>
            <person name="Verver J."/>
            <person name="Yang W.-C."/>
            <person name="Schijlen E."/>
            <person name="Repin R."/>
            <person name="Schilthuizen M."/>
            <person name="Schranz E."/>
            <person name="Heidstra R."/>
            <person name="Miyata K."/>
            <person name="Fedorova E."/>
            <person name="Kohlen W."/>
            <person name="Bisseling T."/>
            <person name="Smit S."/>
            <person name="Geurts R."/>
        </authorList>
    </citation>
    <scope>NUCLEOTIDE SEQUENCE [LARGE SCALE GENOMIC DNA]</scope>
    <source>
        <strain evidence="3">cv. RG33-2</strain>
    </source>
</reference>
<comment type="caution">
    <text evidence="2">The sequence shown here is derived from an EMBL/GenBank/DDBJ whole genome shotgun (WGS) entry which is preliminary data.</text>
</comment>
<accession>A0A2P5EI27</accession>
<evidence type="ECO:0000256" key="1">
    <source>
        <dbReference type="SAM" id="MobiDB-lite"/>
    </source>
</evidence>
<evidence type="ECO:0008006" key="4">
    <source>
        <dbReference type="Google" id="ProtNLM"/>
    </source>
</evidence>
<keyword evidence="3" id="KW-1185">Reference proteome</keyword>
<evidence type="ECO:0000313" key="2">
    <source>
        <dbReference type="EMBL" id="PON85198.1"/>
    </source>
</evidence>
<dbReference type="InParanoid" id="A0A2P5EI27"/>
<sequence>MASSSISFCHMNVQQHRKPFPIELRRPKLLKDFLNDNSNSCSSSGFNSFPRHQPIPFKIPKIDSKTKNPKPPPPSSSSTISAFQAVINAVKNIPFTTVKSPSFLPRSLSRRLSRRDSKTRSKKQENEVKISVKVKDILRWTSFRDLVEEISPPLDFTTSPYHYTTTTTTTSVDTSFNSSKGSSWCESDFTAEFLPSWSGNSGEKELEMGKKAFNCVGMDSVEATTETANYTAGDPQDGEILLYEEDEQQSPVSVFNFQFREDEEHFSTFDQSLASVERTRQKLIQEIKRFESLANLEPLNSEEWTDEMRALKSHDSKYDECNWKIMSLAKAWLSGEQKAALGWGFEANREVYIKEMHKEGKWSQFEVEQEELALEIEAGMLGQLIDEVLVDLSVN</sequence>
<protein>
    <recommendedName>
        <fullName evidence="4">DUF4378 domain-containing protein</fullName>
    </recommendedName>
</protein>